<protein>
    <submittedName>
        <fullName evidence="13">Sodium/hydrogen antiporter</fullName>
    </submittedName>
</protein>
<feature type="transmembrane region" description="Helical" evidence="10">
    <location>
        <begin position="153"/>
        <end position="173"/>
    </location>
</feature>
<feature type="domain" description="Cation/H+ exchanger transmembrane" evidence="11">
    <location>
        <begin position="17"/>
        <end position="394"/>
    </location>
</feature>
<evidence type="ECO:0000256" key="10">
    <source>
        <dbReference type="SAM" id="Phobius"/>
    </source>
</evidence>
<keyword evidence="3" id="KW-0050">Antiport</keyword>
<feature type="transmembrane region" description="Helical" evidence="10">
    <location>
        <begin position="95"/>
        <end position="115"/>
    </location>
</feature>
<evidence type="ECO:0000256" key="4">
    <source>
        <dbReference type="ARBA" id="ARBA00022475"/>
    </source>
</evidence>
<comment type="caution">
    <text evidence="13">The sequence shown here is derived from an EMBL/GenBank/DDBJ whole genome shotgun (WGS) entry which is preliminary data.</text>
</comment>
<feature type="transmembrane region" description="Helical" evidence="10">
    <location>
        <begin position="121"/>
        <end position="141"/>
    </location>
</feature>
<evidence type="ECO:0000313" key="13">
    <source>
        <dbReference type="EMBL" id="GGM13323.1"/>
    </source>
</evidence>
<feature type="transmembrane region" description="Helical" evidence="10">
    <location>
        <begin position="193"/>
        <end position="214"/>
    </location>
</feature>
<evidence type="ECO:0000256" key="8">
    <source>
        <dbReference type="ARBA" id="ARBA00023136"/>
    </source>
</evidence>
<accession>A0ABQ2GVB3</accession>
<keyword evidence="14" id="KW-1185">Reference proteome</keyword>
<dbReference type="InterPro" id="IPR003148">
    <property type="entry name" value="RCK_N"/>
</dbReference>
<evidence type="ECO:0000313" key="14">
    <source>
        <dbReference type="Proteomes" id="UP000661918"/>
    </source>
</evidence>
<dbReference type="InterPro" id="IPR038770">
    <property type="entry name" value="Na+/solute_symporter_sf"/>
</dbReference>
<proteinExistence type="predicted"/>
<feature type="domain" description="RCK N-terminal" evidence="12">
    <location>
        <begin position="406"/>
        <end position="496"/>
    </location>
</feature>
<dbReference type="PANTHER" id="PTHR32507">
    <property type="entry name" value="NA(+)/H(+) ANTIPORTER 1"/>
    <property type="match status" value="1"/>
</dbReference>
<dbReference type="Gene3D" id="1.20.1530.20">
    <property type="match status" value="1"/>
</dbReference>
<name>A0ABQ2GVB3_9DEIO</name>
<keyword evidence="6 10" id="KW-1133">Transmembrane helix</keyword>
<reference evidence="14" key="1">
    <citation type="journal article" date="2019" name="Int. J. Syst. Evol. Microbiol.">
        <title>The Global Catalogue of Microorganisms (GCM) 10K type strain sequencing project: providing services to taxonomists for standard genome sequencing and annotation.</title>
        <authorList>
            <consortium name="The Broad Institute Genomics Platform"/>
            <consortium name="The Broad Institute Genome Sequencing Center for Infectious Disease"/>
            <person name="Wu L."/>
            <person name="Ma J."/>
        </authorList>
    </citation>
    <scope>NUCLEOTIDE SEQUENCE [LARGE SCALE GENOMIC DNA]</scope>
    <source>
        <strain evidence="14">JCM 15443</strain>
    </source>
</reference>
<dbReference type="EMBL" id="BMOM01000018">
    <property type="protein sequence ID" value="GGM13323.1"/>
    <property type="molecule type" value="Genomic_DNA"/>
</dbReference>
<evidence type="ECO:0000259" key="11">
    <source>
        <dbReference type="Pfam" id="PF00999"/>
    </source>
</evidence>
<evidence type="ECO:0000256" key="6">
    <source>
        <dbReference type="ARBA" id="ARBA00022989"/>
    </source>
</evidence>
<dbReference type="PANTHER" id="PTHR32507:SF0">
    <property type="entry name" value="NA(+)_H(+) ANTIPORTER 2-RELATED"/>
    <property type="match status" value="1"/>
</dbReference>
<feature type="transmembrane region" description="Helical" evidence="10">
    <location>
        <begin position="6"/>
        <end position="25"/>
    </location>
</feature>
<keyword evidence="5 10" id="KW-0812">Transmembrane</keyword>
<keyword evidence="7" id="KW-0406">Ion transport</keyword>
<dbReference type="Gene3D" id="3.40.50.720">
    <property type="entry name" value="NAD(P)-binding Rossmann-like Domain"/>
    <property type="match status" value="1"/>
</dbReference>
<comment type="subcellular location">
    <subcellularLocation>
        <location evidence="1">Cell membrane</location>
        <topology evidence="1">Multi-pass membrane protein</topology>
    </subcellularLocation>
</comment>
<feature type="transmembrane region" description="Helical" evidence="10">
    <location>
        <begin position="306"/>
        <end position="324"/>
    </location>
</feature>
<gene>
    <name evidence="13" type="ORF">GCM10010841_22440</name>
</gene>
<dbReference type="Pfam" id="PF02254">
    <property type="entry name" value="TrkA_N"/>
    <property type="match status" value="1"/>
</dbReference>
<feature type="transmembrane region" description="Helical" evidence="10">
    <location>
        <begin position="367"/>
        <end position="387"/>
    </location>
</feature>
<dbReference type="InterPro" id="IPR006153">
    <property type="entry name" value="Cation/H_exchanger_TM"/>
</dbReference>
<evidence type="ECO:0000256" key="1">
    <source>
        <dbReference type="ARBA" id="ARBA00004651"/>
    </source>
</evidence>
<dbReference type="Pfam" id="PF00999">
    <property type="entry name" value="Na_H_Exchanger"/>
    <property type="match status" value="1"/>
</dbReference>
<evidence type="ECO:0000256" key="2">
    <source>
        <dbReference type="ARBA" id="ARBA00022448"/>
    </source>
</evidence>
<evidence type="ECO:0000256" key="9">
    <source>
        <dbReference type="SAM" id="MobiDB-lite"/>
    </source>
</evidence>
<keyword evidence="4" id="KW-1003">Cell membrane</keyword>
<dbReference type="InterPro" id="IPR036291">
    <property type="entry name" value="NAD(P)-bd_dom_sf"/>
</dbReference>
<feature type="transmembrane region" description="Helical" evidence="10">
    <location>
        <begin position="276"/>
        <end position="294"/>
    </location>
</feature>
<dbReference type="SUPFAM" id="SSF51735">
    <property type="entry name" value="NAD(P)-binding Rossmann-fold domains"/>
    <property type="match status" value="1"/>
</dbReference>
<feature type="transmembrane region" description="Helical" evidence="10">
    <location>
        <begin position="63"/>
        <end position="83"/>
    </location>
</feature>
<dbReference type="Proteomes" id="UP000661918">
    <property type="component" value="Unassembled WGS sequence"/>
</dbReference>
<keyword evidence="8 10" id="KW-0472">Membrane</keyword>
<feature type="transmembrane region" description="Helical" evidence="10">
    <location>
        <begin position="336"/>
        <end position="355"/>
    </location>
</feature>
<feature type="region of interest" description="Disordered" evidence="9">
    <location>
        <begin position="582"/>
        <end position="617"/>
    </location>
</feature>
<dbReference type="RefSeq" id="WP_188904452.1">
    <property type="nucleotide sequence ID" value="NZ_BMOM01000018.1"/>
</dbReference>
<feature type="transmembrane region" description="Helical" evidence="10">
    <location>
        <begin position="32"/>
        <end position="51"/>
    </location>
</feature>
<evidence type="ECO:0000256" key="3">
    <source>
        <dbReference type="ARBA" id="ARBA00022449"/>
    </source>
</evidence>
<evidence type="ECO:0000256" key="5">
    <source>
        <dbReference type="ARBA" id="ARBA00022692"/>
    </source>
</evidence>
<sequence length="617" mass="64739">MLHLEEAVVALPVMVALGLAAQVLAARLRVPAILPLLLVGFLVGPVLHWISPGTALRPQGLSVLTSLAVGVILFEGGLTLKFADIRGLGRAVRRLVGVGAGITWGLSALAAHLIVGLPWGVAALFGALVIVTGPTVIAPLLRNIRPNAKVAGVLRWEGILIDPVGALAAAIAFEWVRTSGREEALSATLVHLGSFVGVGLAVGVVMGGALAVVLRREWLPEHLVNPSVLAWVLLALGISDSFAPESGLLSTTLMGLIVANARVPQAEGVLHFKEELVVVLLSTIFVALAANVPAEALGAVFTPGPLLLLLAMVLVVRPASVLLSTLGTSLNLRERLFISYVGPRGIVAAAISALFAERLTALGVPGAETLLTLVFAVIVGTVILASLTARPVARALNVLEAEPFGYLIVGAHPLGRELAAALKAENVEVLLADTNRNNIAQARLEGLRSHYGTLLGEAADRLSLEGLGHLLALTPNDEANALSAAKYRREFGKANVFQLQPRGADQRTRLQEAERATSAFLHAPTFDELQERHQAGERVRRTGLTEEYTLEDFRRDQPGATLLLAGRGGQFSVLTGTEVELPPETTVISLGPPDEGDAAKRADPPRNPGALEGKLPG</sequence>
<evidence type="ECO:0000259" key="12">
    <source>
        <dbReference type="Pfam" id="PF02254"/>
    </source>
</evidence>
<organism evidence="13 14">
    <name type="scientific">Deinococcus aerophilus</name>
    <dbReference type="NCBI Taxonomy" id="522488"/>
    <lineage>
        <taxon>Bacteria</taxon>
        <taxon>Thermotogati</taxon>
        <taxon>Deinococcota</taxon>
        <taxon>Deinococci</taxon>
        <taxon>Deinococcales</taxon>
        <taxon>Deinococcaceae</taxon>
        <taxon>Deinococcus</taxon>
    </lineage>
</organism>
<keyword evidence="2" id="KW-0813">Transport</keyword>
<evidence type="ECO:0000256" key="7">
    <source>
        <dbReference type="ARBA" id="ARBA00023065"/>
    </source>
</evidence>